<gene>
    <name evidence="2" type="ORF">JMJ58_23130</name>
</gene>
<accession>A0A8T8E764</accession>
<dbReference type="EMBL" id="CP069191">
    <property type="protein sequence ID" value="QRV17704.1"/>
    <property type="molecule type" value="Genomic_DNA"/>
</dbReference>
<evidence type="ECO:0000256" key="1">
    <source>
        <dbReference type="SAM" id="Phobius"/>
    </source>
</evidence>
<evidence type="ECO:0000313" key="2">
    <source>
        <dbReference type="EMBL" id="QRV17704.1"/>
    </source>
</evidence>
<keyword evidence="1" id="KW-0472">Membrane</keyword>
<evidence type="ECO:0000313" key="3">
    <source>
        <dbReference type="Proteomes" id="UP000637819"/>
    </source>
</evidence>
<proteinExistence type="predicted"/>
<keyword evidence="2" id="KW-0614">Plasmid</keyword>
<protein>
    <submittedName>
        <fullName evidence="2">Uncharacterized protein</fullName>
    </submittedName>
</protein>
<dbReference type="RefSeq" id="WP_204749667.1">
    <property type="nucleotide sequence ID" value="NZ_CP069191.1"/>
</dbReference>
<sequence length="90" mass="9957">MVSAPDSHTTADPSFRERLVRVVVSIVVLAPVTVFLGYGGWIVLTVTATLVGYDPETETGEPLRERLLAWPERNRAVMRTNGRAELPVRP</sequence>
<organism evidence="2 3">
    <name type="scientific">Haloterrigena salifodinae</name>
    <dbReference type="NCBI Taxonomy" id="2675099"/>
    <lineage>
        <taxon>Archaea</taxon>
        <taxon>Methanobacteriati</taxon>
        <taxon>Methanobacteriota</taxon>
        <taxon>Stenosarchaea group</taxon>
        <taxon>Halobacteria</taxon>
        <taxon>Halobacteriales</taxon>
        <taxon>Natrialbaceae</taxon>
        <taxon>Haloterrigena</taxon>
    </lineage>
</organism>
<reference evidence="2 3" key="1">
    <citation type="submission" date="2021-01" db="EMBL/GenBank/DDBJ databases">
        <title>Genome Sequence and Methylation Pattern of Haloterrigena salifodinae BOL5-1, An Extremely Halophilic Archaeon from a Bolivian Salt Mine.</title>
        <authorList>
            <person name="DasSarma P."/>
            <person name="Anton B.P."/>
            <person name="DasSarma S.L."/>
            <person name="von Ehrenheim H.A.L."/>
            <person name="Martinez F.L."/>
            <person name="Guzman D."/>
            <person name="Roberts R.J."/>
            <person name="DasSarma S."/>
        </authorList>
    </citation>
    <scope>NUCLEOTIDE SEQUENCE [LARGE SCALE GENOMIC DNA]</scope>
    <source>
        <strain evidence="2 3">BOL5-1</strain>
        <plasmid evidence="2 3">pHTS220</plasmid>
    </source>
</reference>
<feature type="transmembrane region" description="Helical" evidence="1">
    <location>
        <begin position="22"/>
        <end position="44"/>
    </location>
</feature>
<name>A0A8T8E764_9EURY</name>
<keyword evidence="3" id="KW-1185">Reference proteome</keyword>
<dbReference type="OrthoDB" id="194950at2157"/>
<dbReference type="GeneID" id="62878084"/>
<dbReference type="Proteomes" id="UP000637819">
    <property type="component" value="Plasmid pHTS220"/>
</dbReference>
<geneLocation type="plasmid" evidence="2 3">
    <name>pHTS220</name>
</geneLocation>
<dbReference type="KEGG" id="hsal:JMJ58_23130"/>
<keyword evidence="1" id="KW-1133">Transmembrane helix</keyword>
<dbReference type="AlphaFoldDB" id="A0A8T8E764"/>
<keyword evidence="1" id="KW-0812">Transmembrane</keyword>